<dbReference type="SUPFAM" id="SSF53790">
    <property type="entry name" value="Tetrapyrrole methylase"/>
    <property type="match status" value="1"/>
</dbReference>
<dbReference type="EC" id="1.3.1.76" evidence="10"/>
<dbReference type="PANTHER" id="PTHR45790">
    <property type="entry name" value="SIROHEME SYNTHASE-RELATED"/>
    <property type="match status" value="1"/>
</dbReference>
<dbReference type="InterPro" id="IPR000878">
    <property type="entry name" value="4pyrrol_Mease"/>
</dbReference>
<sequence>MAAEVVFVGAGPGDPELITLKGQKALERAERVIYAGSLVNPALLDHCRPGIPLHDSSALTLEEVVEIMVSGAKKGEYVVRLHTGDPSLYGAIQEQMDRLSQEKIPFSVIPGVSSVFAAAAALEREFTLPAVSQTLILTRLAGRTPVPEKENLAALARHGASMAIFLSVQEIGQVVESLRSGYPASTPAAVVYKASWPDQKILRGTLADIEEQVQREGVRKTAQILVGDFLTSPYSRSKLYDPGFSHGYRQGKAE</sequence>
<dbReference type="GO" id="GO:0046026">
    <property type="term" value="F:precorrin-4 C11-methyltransferase activity"/>
    <property type="evidence" value="ECO:0007669"/>
    <property type="project" value="InterPro"/>
</dbReference>
<evidence type="ECO:0000256" key="3">
    <source>
        <dbReference type="ARBA" id="ARBA00022573"/>
    </source>
</evidence>
<dbReference type="Gene3D" id="3.40.1010.10">
    <property type="entry name" value="Cobalt-precorrin-4 Transmethylase, Domain 1"/>
    <property type="match status" value="1"/>
</dbReference>
<evidence type="ECO:0000256" key="7">
    <source>
        <dbReference type="RuleBase" id="RU003960"/>
    </source>
</evidence>
<evidence type="ECO:0000256" key="4">
    <source>
        <dbReference type="ARBA" id="ARBA00022603"/>
    </source>
</evidence>
<dbReference type="KEGG" id="aacx:DEACI_2575"/>
<dbReference type="InterPro" id="IPR003043">
    <property type="entry name" value="Uropor_MeTrfase_CS"/>
</dbReference>
<dbReference type="PROSITE" id="PS00840">
    <property type="entry name" value="SUMT_2"/>
    <property type="match status" value="1"/>
</dbReference>
<keyword evidence="3" id="KW-0169">Cobalamin biosynthesis</keyword>
<dbReference type="EC" id="4.99.1.4" evidence="9 10"/>
<dbReference type="CDD" id="cd11641">
    <property type="entry name" value="Precorrin-4_C11-MT"/>
    <property type="match status" value="1"/>
</dbReference>
<comment type="pathway">
    <text evidence="1">Cofactor biosynthesis; adenosylcobalamin biosynthesis.</text>
</comment>
<evidence type="ECO:0000256" key="6">
    <source>
        <dbReference type="ARBA" id="ARBA00022691"/>
    </source>
</evidence>
<dbReference type="Proteomes" id="UP000836597">
    <property type="component" value="Chromosome"/>
</dbReference>
<evidence type="ECO:0000259" key="8">
    <source>
        <dbReference type="Pfam" id="PF00590"/>
    </source>
</evidence>
<keyword evidence="4 7" id="KW-0489">Methyltransferase</keyword>
<reference evidence="10" key="1">
    <citation type="submission" date="2014-11" db="EMBL/GenBank/DDBJ databases">
        <authorList>
            <person name="Hornung B.V."/>
        </authorList>
    </citation>
    <scope>NUCLEOTIDE SEQUENCE</scope>
    <source>
        <strain evidence="10">INE</strain>
    </source>
</reference>
<evidence type="ECO:0000313" key="10">
    <source>
        <dbReference type="EMBL" id="CEJ08252.1"/>
    </source>
</evidence>
<dbReference type="PANTHER" id="PTHR45790:SF4">
    <property type="entry name" value="COBALT-PRECORRIN-4 C(11)-METHYLTRANSFERASE"/>
    <property type="match status" value="1"/>
</dbReference>
<name>A0A8S0WPG7_9FIRM</name>
<accession>A0A8S0WPG7</accession>
<keyword evidence="5 7" id="KW-0808">Transferase</keyword>
<dbReference type="RefSeq" id="WP_240985367.1">
    <property type="nucleotide sequence ID" value="NZ_CDGJ01000078.1"/>
</dbReference>
<dbReference type="AlphaFoldDB" id="A0A8S0WPG7"/>
<dbReference type="NCBIfam" id="TIGR01465">
    <property type="entry name" value="cobM_cbiF"/>
    <property type="match status" value="1"/>
</dbReference>
<keyword evidence="10" id="KW-0560">Oxidoreductase</keyword>
<dbReference type="Proteomes" id="UP001071230">
    <property type="component" value="Unassembled WGS sequence"/>
</dbReference>
<dbReference type="InterPro" id="IPR014777">
    <property type="entry name" value="4pyrrole_Mease_sub1"/>
</dbReference>
<dbReference type="InterPro" id="IPR050161">
    <property type="entry name" value="Siro_Cobalamin_biosynth"/>
</dbReference>
<organism evidence="9">
    <name type="scientific">Acididesulfobacillus acetoxydans</name>
    <dbReference type="NCBI Taxonomy" id="1561005"/>
    <lineage>
        <taxon>Bacteria</taxon>
        <taxon>Bacillati</taxon>
        <taxon>Bacillota</taxon>
        <taxon>Clostridia</taxon>
        <taxon>Eubacteriales</taxon>
        <taxon>Peptococcaceae</taxon>
        <taxon>Acididesulfobacillus</taxon>
    </lineage>
</organism>
<evidence type="ECO:0000256" key="1">
    <source>
        <dbReference type="ARBA" id="ARBA00004953"/>
    </source>
</evidence>
<dbReference type="EC" id="2.1.1.107" evidence="10"/>
<reference evidence="9" key="2">
    <citation type="submission" date="2020-01" db="EMBL/GenBank/DDBJ databases">
        <authorList>
            <person name="Hornung B."/>
        </authorList>
    </citation>
    <scope>NUCLEOTIDE SEQUENCE</scope>
    <source>
        <strain evidence="9">PacBioINE</strain>
    </source>
</reference>
<dbReference type="EMBL" id="CDGJ01000078">
    <property type="protein sequence ID" value="CEJ08252.1"/>
    <property type="molecule type" value="Genomic_DNA"/>
</dbReference>
<dbReference type="GO" id="GO:0009236">
    <property type="term" value="P:cobalamin biosynthetic process"/>
    <property type="evidence" value="ECO:0007669"/>
    <property type="project" value="UniProtKB-KW"/>
</dbReference>
<evidence type="ECO:0000256" key="5">
    <source>
        <dbReference type="ARBA" id="ARBA00022679"/>
    </source>
</evidence>
<proteinExistence type="inferred from homology"/>
<dbReference type="GO" id="GO:0043115">
    <property type="term" value="F:precorrin-2 dehydrogenase activity"/>
    <property type="evidence" value="ECO:0007669"/>
    <property type="project" value="UniProtKB-EC"/>
</dbReference>
<dbReference type="EC" id="2.1.1.10" evidence="9"/>
<dbReference type="Gene3D" id="3.30.950.10">
    <property type="entry name" value="Methyltransferase, Cobalt-precorrin-4 Transmethylase, Domain 2"/>
    <property type="match status" value="1"/>
</dbReference>
<evidence type="ECO:0000313" key="9">
    <source>
        <dbReference type="EMBL" id="CAA7601904.1"/>
    </source>
</evidence>
<dbReference type="InterPro" id="IPR014776">
    <property type="entry name" value="4pyrrole_Mease_sub2"/>
</dbReference>
<feature type="domain" description="Tetrapyrrole methylase" evidence="8">
    <location>
        <begin position="5"/>
        <end position="209"/>
    </location>
</feature>
<comment type="similarity">
    <text evidence="2 7">Belongs to the precorrin methyltransferase family.</text>
</comment>
<keyword evidence="11" id="KW-1185">Reference proteome</keyword>
<keyword evidence="9" id="KW-0456">Lyase</keyword>
<protein>
    <submittedName>
        <fullName evidence="10">Cobalt-precorrin-4 C(11)-methyltransferase</fullName>
        <ecNumber evidence="10">1.3.1.76</ecNumber>
        <ecNumber evidence="10">2.1.1.107</ecNumber>
    </submittedName>
    <submittedName>
        <fullName evidence="9">Sirohydrochlorin ferrochelatase/homocysteine S-methyltransferase</fullName>
        <ecNumber evidence="9">2.1.1.10</ecNumber>
        <ecNumber evidence="9 10">4.99.1.4</ecNumber>
    </submittedName>
</protein>
<dbReference type="InterPro" id="IPR006362">
    <property type="entry name" value="Cbl_synth_CobM/CibF"/>
</dbReference>
<evidence type="ECO:0000313" key="11">
    <source>
        <dbReference type="Proteomes" id="UP001071230"/>
    </source>
</evidence>
<dbReference type="GO" id="GO:0004851">
    <property type="term" value="F:uroporphyrin-III C-methyltransferase activity"/>
    <property type="evidence" value="ECO:0007669"/>
    <property type="project" value="UniProtKB-EC"/>
</dbReference>
<dbReference type="Pfam" id="PF00590">
    <property type="entry name" value="TP_methylase"/>
    <property type="match status" value="1"/>
</dbReference>
<dbReference type="InterPro" id="IPR035996">
    <property type="entry name" value="4pyrrol_Methylase_sf"/>
</dbReference>
<dbReference type="PROSITE" id="PS00839">
    <property type="entry name" value="SUMT_1"/>
    <property type="match status" value="1"/>
</dbReference>
<dbReference type="GO" id="GO:0051266">
    <property type="term" value="F:sirohydrochlorin ferrochelatase activity"/>
    <property type="evidence" value="ECO:0007669"/>
    <property type="project" value="UniProtKB-EC"/>
</dbReference>
<keyword evidence="6" id="KW-0949">S-adenosyl-L-methionine</keyword>
<evidence type="ECO:0000256" key="2">
    <source>
        <dbReference type="ARBA" id="ARBA00005879"/>
    </source>
</evidence>
<gene>
    <name evidence="9" type="ORF">DEACI_2575</name>
    <name evidence="10" type="ORF">DEACI_2727</name>
</gene>
<dbReference type="EMBL" id="LR746496">
    <property type="protein sequence ID" value="CAA7601904.1"/>
    <property type="molecule type" value="Genomic_DNA"/>
</dbReference>
<dbReference type="GO" id="GO:0032259">
    <property type="term" value="P:methylation"/>
    <property type="evidence" value="ECO:0007669"/>
    <property type="project" value="UniProtKB-KW"/>
</dbReference>